<dbReference type="GO" id="GO:0005783">
    <property type="term" value="C:endoplasmic reticulum"/>
    <property type="evidence" value="ECO:0007669"/>
    <property type="project" value="TreeGrafter"/>
</dbReference>
<accession>A0AAJ0FL44</accession>
<dbReference type="InterPro" id="IPR053065">
    <property type="entry name" value="Archenteron_Induction-Rel"/>
</dbReference>
<keyword evidence="2" id="KW-0472">Membrane</keyword>
<name>A0AAJ0FL44_9PEZI</name>
<dbReference type="EMBL" id="MU839018">
    <property type="protein sequence ID" value="KAK1764730.1"/>
    <property type="molecule type" value="Genomic_DNA"/>
</dbReference>
<sequence>MKLLTGLVSAALAGLTIAATPETADVYLFGTDIPSSGDAHPRMPKEIARHILLRRTSRDRYGSALGDIPNTIDEETAISHINKFGKSRAPLFGATTDEVEPAQLVVVLEGITAENARPLREALAKTQQQPAFFVSDPPSSAANRLLIRDFHAAGVSSQEGCTLASAVNPNDDSCWQSASVVVAFDVRKAPGTIDTLVSNLNRLALFVSNGEVEAALVLLPESSRSTGASSWAAKPSGPSDLRRRDSAETVLSDSSSSSETTRPASSPAGAGPFPFAQDEPGSRIPQCFQSQNSCDARTKGCSGHGACVDKYASDPRTKLVCFACQCQRQILPPGEGRPGNKTIFWGGNMCQKKDISSPFWLIAGFTVTIVGVLSFAISLLFNVGEETLPGVIGAGVSRAK</sequence>
<keyword evidence="2" id="KW-1133">Transmembrane helix</keyword>
<reference evidence="5" key="1">
    <citation type="submission" date="2023-06" db="EMBL/GenBank/DDBJ databases">
        <title>Genome-scale phylogeny and comparative genomics of the fungal order Sordariales.</title>
        <authorList>
            <consortium name="Lawrence Berkeley National Laboratory"/>
            <person name="Hensen N."/>
            <person name="Bonometti L."/>
            <person name="Westerberg I."/>
            <person name="Brannstrom I.O."/>
            <person name="Guillou S."/>
            <person name="Cros-Aarteil S."/>
            <person name="Calhoun S."/>
            <person name="Haridas S."/>
            <person name="Kuo A."/>
            <person name="Mondo S."/>
            <person name="Pangilinan J."/>
            <person name="Riley R."/>
            <person name="Labutti K."/>
            <person name="Andreopoulos B."/>
            <person name="Lipzen A."/>
            <person name="Chen C."/>
            <person name="Yanf M."/>
            <person name="Daum C."/>
            <person name="Ng V."/>
            <person name="Clum A."/>
            <person name="Steindorff A."/>
            <person name="Ohm R."/>
            <person name="Martin F."/>
            <person name="Silar P."/>
            <person name="Natvig D."/>
            <person name="Lalanne C."/>
            <person name="Gautier V."/>
            <person name="Ament-Velasquez S.L."/>
            <person name="Kruys A."/>
            <person name="Hutchinson M.I."/>
            <person name="Powell A.J."/>
            <person name="Barry K."/>
            <person name="Miller A.N."/>
            <person name="Grigoriev I.V."/>
            <person name="Debuchy R."/>
            <person name="Gladieux P."/>
            <person name="Thoren M.H."/>
            <person name="Johannesson H."/>
        </authorList>
    </citation>
    <scope>NUCLEOTIDE SEQUENCE</scope>
    <source>
        <strain evidence="5">8032-3</strain>
    </source>
</reference>
<evidence type="ECO:0000256" key="2">
    <source>
        <dbReference type="SAM" id="Phobius"/>
    </source>
</evidence>
<dbReference type="GeneID" id="85311789"/>
<feature type="domain" description="Vacuolar sorting protein Vps3844 C-terminal" evidence="4">
    <location>
        <begin position="287"/>
        <end position="394"/>
    </location>
</feature>
<dbReference type="RefSeq" id="XP_060280943.1">
    <property type="nucleotide sequence ID" value="XM_060428602.1"/>
</dbReference>
<dbReference type="InterPro" id="IPR024382">
    <property type="entry name" value="Vps3844_C"/>
</dbReference>
<evidence type="ECO:0000313" key="6">
    <source>
        <dbReference type="Proteomes" id="UP001244011"/>
    </source>
</evidence>
<dbReference type="Pfam" id="PF12955">
    <property type="entry name" value="Vps3844_C"/>
    <property type="match status" value="1"/>
</dbReference>
<gene>
    <name evidence="5" type="ORF">QBC33DRAFT_545807</name>
</gene>
<dbReference type="PANTHER" id="PTHR36853:SF1">
    <property type="entry name" value="DUF3844 DOMAIN-CONTAINING PROTEIN"/>
    <property type="match status" value="1"/>
</dbReference>
<dbReference type="Proteomes" id="UP001244011">
    <property type="component" value="Unassembled WGS sequence"/>
</dbReference>
<feature type="transmembrane region" description="Helical" evidence="2">
    <location>
        <begin position="359"/>
        <end position="381"/>
    </location>
</feature>
<evidence type="ECO:0000256" key="1">
    <source>
        <dbReference type="SAM" id="MobiDB-lite"/>
    </source>
</evidence>
<feature type="signal peptide" evidence="3">
    <location>
        <begin position="1"/>
        <end position="18"/>
    </location>
</feature>
<evidence type="ECO:0000259" key="4">
    <source>
        <dbReference type="Pfam" id="PF12955"/>
    </source>
</evidence>
<dbReference type="PANTHER" id="PTHR36853">
    <property type="entry name" value="EXPRESSED PROTEIN"/>
    <property type="match status" value="1"/>
</dbReference>
<organism evidence="5 6">
    <name type="scientific">Phialemonium atrogriseum</name>
    <dbReference type="NCBI Taxonomy" id="1093897"/>
    <lineage>
        <taxon>Eukaryota</taxon>
        <taxon>Fungi</taxon>
        <taxon>Dikarya</taxon>
        <taxon>Ascomycota</taxon>
        <taxon>Pezizomycotina</taxon>
        <taxon>Sordariomycetes</taxon>
        <taxon>Sordariomycetidae</taxon>
        <taxon>Cephalothecales</taxon>
        <taxon>Cephalothecaceae</taxon>
        <taxon>Phialemonium</taxon>
    </lineage>
</organism>
<feature type="compositionally biased region" description="Low complexity" evidence="1">
    <location>
        <begin position="248"/>
        <end position="276"/>
    </location>
</feature>
<dbReference type="AlphaFoldDB" id="A0AAJ0FL44"/>
<keyword evidence="3" id="KW-0732">Signal</keyword>
<evidence type="ECO:0000313" key="5">
    <source>
        <dbReference type="EMBL" id="KAK1764730.1"/>
    </source>
</evidence>
<protein>
    <recommendedName>
        <fullName evidence="4">Vacuolar sorting protein Vps3844 C-terminal domain-containing protein</fullName>
    </recommendedName>
</protein>
<comment type="caution">
    <text evidence="5">The sequence shown here is derived from an EMBL/GenBank/DDBJ whole genome shotgun (WGS) entry which is preliminary data.</text>
</comment>
<evidence type="ECO:0000256" key="3">
    <source>
        <dbReference type="SAM" id="SignalP"/>
    </source>
</evidence>
<keyword evidence="6" id="KW-1185">Reference proteome</keyword>
<proteinExistence type="predicted"/>
<feature type="region of interest" description="Disordered" evidence="1">
    <location>
        <begin position="226"/>
        <end position="276"/>
    </location>
</feature>
<feature type="chain" id="PRO_5042472620" description="Vacuolar sorting protein Vps3844 C-terminal domain-containing protein" evidence="3">
    <location>
        <begin position="19"/>
        <end position="400"/>
    </location>
</feature>
<keyword evidence="2" id="KW-0812">Transmembrane</keyword>